<proteinExistence type="predicted"/>
<dbReference type="VEuPathDB" id="VectorBase:ISCI003021"/>
<name>B7PCF5_IXOSC</name>
<evidence type="ECO:0000313" key="2">
    <source>
        <dbReference type="EnsemblMetazoa" id="ISCW003021-PA"/>
    </source>
</evidence>
<dbReference type="EMBL" id="DS683672">
    <property type="protein sequence ID" value="EEC04277.1"/>
    <property type="molecule type" value="Genomic_DNA"/>
</dbReference>
<evidence type="ECO:0000313" key="3">
    <source>
        <dbReference type="Proteomes" id="UP000001555"/>
    </source>
</evidence>
<dbReference type="PaxDb" id="6945-B7PCF5"/>
<feature type="non-terminal residue" evidence="1">
    <location>
        <position position="74"/>
    </location>
</feature>
<dbReference type="Proteomes" id="UP000001555">
    <property type="component" value="Unassembled WGS sequence"/>
</dbReference>
<reference evidence="1 3" key="1">
    <citation type="submission" date="2008-03" db="EMBL/GenBank/DDBJ databases">
        <title>Annotation of Ixodes scapularis.</title>
        <authorList>
            <consortium name="Ixodes scapularis Genome Project Consortium"/>
            <person name="Caler E."/>
            <person name="Hannick L.I."/>
            <person name="Bidwell S."/>
            <person name="Joardar V."/>
            <person name="Thiagarajan M."/>
            <person name="Amedeo P."/>
            <person name="Galinsky K.J."/>
            <person name="Schobel S."/>
            <person name="Inman J."/>
            <person name="Hostetler J."/>
            <person name="Miller J."/>
            <person name="Hammond M."/>
            <person name="Megy K."/>
            <person name="Lawson D."/>
            <person name="Kodira C."/>
            <person name="Sutton G."/>
            <person name="Meyer J."/>
            <person name="Hill C.A."/>
            <person name="Birren B."/>
            <person name="Nene V."/>
            <person name="Collins F."/>
            <person name="Alarcon-Chaidez F."/>
            <person name="Wikel S."/>
            <person name="Strausberg R."/>
        </authorList>
    </citation>
    <scope>NUCLEOTIDE SEQUENCE [LARGE SCALE GENOMIC DNA]</scope>
    <source>
        <strain evidence="3">Wikel</strain>
        <strain evidence="1">Wikel colony</strain>
    </source>
</reference>
<reference evidence="2" key="2">
    <citation type="submission" date="2020-05" db="UniProtKB">
        <authorList>
            <consortium name="EnsemblMetazoa"/>
        </authorList>
    </citation>
    <scope>IDENTIFICATION</scope>
    <source>
        <strain evidence="2">wikel</strain>
    </source>
</reference>
<accession>B7PCF5</accession>
<protein>
    <submittedName>
        <fullName evidence="1 2">Uncharacterized protein</fullName>
    </submittedName>
</protein>
<gene>
    <name evidence="1" type="ORF">IscW_ISCW003021</name>
</gene>
<dbReference type="EnsemblMetazoa" id="ISCW003021-RA">
    <property type="protein sequence ID" value="ISCW003021-PA"/>
    <property type="gene ID" value="ISCW003021"/>
</dbReference>
<dbReference type="InParanoid" id="B7PCF5"/>
<dbReference type="EMBL" id="ABJB010685819">
    <property type="status" value="NOT_ANNOTATED_CDS"/>
    <property type="molecule type" value="Genomic_DNA"/>
</dbReference>
<evidence type="ECO:0000313" key="1">
    <source>
        <dbReference type="EMBL" id="EEC04277.1"/>
    </source>
</evidence>
<dbReference type="HOGENOM" id="CLU_2694904_0_0_1"/>
<sequence>ALAAGPPGRHCFCLHLFLLTPRRQSRFARANIHHSTRAPPPPLLPPLRTCRGYCGRASPLCLLMGRDKTHLKHR</sequence>
<organism>
    <name type="scientific">Ixodes scapularis</name>
    <name type="common">Black-legged tick</name>
    <name type="synonym">Deer tick</name>
    <dbReference type="NCBI Taxonomy" id="6945"/>
    <lineage>
        <taxon>Eukaryota</taxon>
        <taxon>Metazoa</taxon>
        <taxon>Ecdysozoa</taxon>
        <taxon>Arthropoda</taxon>
        <taxon>Chelicerata</taxon>
        <taxon>Arachnida</taxon>
        <taxon>Acari</taxon>
        <taxon>Parasitiformes</taxon>
        <taxon>Ixodida</taxon>
        <taxon>Ixodoidea</taxon>
        <taxon>Ixodidae</taxon>
        <taxon>Ixodinae</taxon>
        <taxon>Ixodes</taxon>
    </lineage>
</organism>
<keyword evidence="3" id="KW-1185">Reference proteome</keyword>
<dbReference type="VEuPathDB" id="VectorBase:ISCW003021"/>
<feature type="non-terminal residue" evidence="1">
    <location>
        <position position="1"/>
    </location>
</feature>
<dbReference type="AlphaFoldDB" id="B7PCF5"/>